<dbReference type="NCBIfam" id="TIGR02601">
    <property type="entry name" value="autotrns_rpt"/>
    <property type="match status" value="1"/>
</dbReference>
<organism evidence="3 4">
    <name type="scientific">Camelimonas abortus</name>
    <dbReference type="NCBI Taxonomy" id="1017184"/>
    <lineage>
        <taxon>Bacteria</taxon>
        <taxon>Pseudomonadati</taxon>
        <taxon>Pseudomonadota</taxon>
        <taxon>Alphaproteobacteria</taxon>
        <taxon>Hyphomicrobiales</taxon>
        <taxon>Chelatococcaceae</taxon>
        <taxon>Camelimonas</taxon>
    </lineage>
</organism>
<dbReference type="InterPro" id="IPR043990">
    <property type="entry name" value="AC_1"/>
</dbReference>
<name>A0ABV7LH16_9HYPH</name>
<dbReference type="RefSeq" id="WP_376868939.1">
    <property type="nucleotide sequence ID" value="NZ_JBHRUV010000076.1"/>
</dbReference>
<dbReference type="InterPro" id="IPR051551">
    <property type="entry name" value="Autotransporter_adhesion"/>
</dbReference>
<dbReference type="InterPro" id="IPR012332">
    <property type="entry name" value="Autotransporter_pectin_lyase_C"/>
</dbReference>
<dbReference type="SUPFAM" id="SSF51126">
    <property type="entry name" value="Pectin lyase-like"/>
    <property type="match status" value="1"/>
</dbReference>
<proteinExistence type="predicted"/>
<dbReference type="Proteomes" id="UP001595536">
    <property type="component" value="Unassembled WGS sequence"/>
</dbReference>
<dbReference type="PANTHER" id="PTHR35037:SF3">
    <property type="entry name" value="C-TERMINAL REGION OF AIDA-LIKE PROTEIN"/>
    <property type="match status" value="1"/>
</dbReference>
<evidence type="ECO:0000313" key="4">
    <source>
        <dbReference type="Proteomes" id="UP001595536"/>
    </source>
</evidence>
<gene>
    <name evidence="3" type="ORF">ACFOEX_12010</name>
</gene>
<dbReference type="EMBL" id="JBHRUV010000076">
    <property type="protein sequence ID" value="MFC3267069.1"/>
    <property type="molecule type" value="Genomic_DNA"/>
</dbReference>
<dbReference type="InterPro" id="IPR011050">
    <property type="entry name" value="Pectin_lyase_fold/virulence"/>
</dbReference>
<keyword evidence="4" id="KW-1185">Reference proteome</keyword>
<keyword evidence="1" id="KW-0732">Signal</keyword>
<dbReference type="InterPro" id="IPR006315">
    <property type="entry name" value="OM_autotransptr_brl_dom"/>
</dbReference>
<dbReference type="Pfam" id="PF12951">
    <property type="entry name" value="PATR"/>
    <property type="match status" value="2"/>
</dbReference>
<evidence type="ECO:0000256" key="1">
    <source>
        <dbReference type="ARBA" id="ARBA00022729"/>
    </source>
</evidence>
<accession>A0ABV7LH16</accession>
<comment type="caution">
    <text evidence="3">The sequence shown here is derived from an EMBL/GenBank/DDBJ whole genome shotgun (WGS) entry which is preliminary data.</text>
</comment>
<protein>
    <submittedName>
        <fullName evidence="3">Autotransporter outer membrane beta-barrel domain-containing protein</fullName>
    </submittedName>
</protein>
<feature type="domain" description="Autochaperone" evidence="2">
    <location>
        <begin position="159"/>
        <end position="257"/>
    </location>
</feature>
<evidence type="ECO:0000259" key="2">
    <source>
        <dbReference type="Pfam" id="PF18883"/>
    </source>
</evidence>
<evidence type="ECO:0000313" key="3">
    <source>
        <dbReference type="EMBL" id="MFC3267069.1"/>
    </source>
</evidence>
<reference evidence="4" key="1">
    <citation type="journal article" date="2019" name="Int. J. Syst. Evol. Microbiol.">
        <title>The Global Catalogue of Microorganisms (GCM) 10K type strain sequencing project: providing services to taxonomists for standard genome sequencing and annotation.</title>
        <authorList>
            <consortium name="The Broad Institute Genomics Platform"/>
            <consortium name="The Broad Institute Genome Sequencing Center for Infectious Disease"/>
            <person name="Wu L."/>
            <person name="Ma J."/>
        </authorList>
    </citation>
    <scope>NUCLEOTIDE SEQUENCE [LARGE SCALE GENOMIC DNA]</scope>
    <source>
        <strain evidence="4">CCM 7941</strain>
    </source>
</reference>
<dbReference type="NCBIfam" id="TIGR01414">
    <property type="entry name" value="autotrans_barl"/>
    <property type="match status" value="1"/>
</dbReference>
<feature type="non-terminal residue" evidence="3">
    <location>
        <position position="1"/>
    </location>
</feature>
<dbReference type="PANTHER" id="PTHR35037">
    <property type="entry name" value="C-TERMINAL REGION OF AIDA-LIKE PROTEIN"/>
    <property type="match status" value="1"/>
</dbReference>
<sequence>HPMGSGQTDLGVLELAGANTFTGGARIEGGALRITSDANLGAASGALTFAGGALQVGADITSNRAVNVAADGEIAVDAGATLTLAGVLSGSGALTKAGSGALAIAGDASGHTGGIVATGGLLAVDGVLGGPVSVAAGGRLGGNGSVAAVVNAGVVAPGASIGVLSVAGDYVGAGGALEIEAALGGDDSPADRLVIGGDASGVTTIRVRNLGGAGALTREGVRIVEVRGASDGAFVLAGDYMFRGQPAVIAGAYGYRLHRGGVTDPQDGHWYLRSSLADPAAGDGAGAALPLYQPGVPVYGSYPRALQALNGLPTLQQRAGNRVWSRAATSSGSGLWARIDGARQRVAPAFPPRARPSTAGRCRRAPTSCWPNATTGRGWWAA</sequence>
<dbReference type="InterPro" id="IPR013425">
    <property type="entry name" value="Autotrns_rpt"/>
</dbReference>
<dbReference type="Pfam" id="PF18883">
    <property type="entry name" value="AC_1"/>
    <property type="match status" value="1"/>
</dbReference>
<dbReference type="CDD" id="cd01344">
    <property type="entry name" value="PL2_Passenger_AT"/>
    <property type="match status" value="1"/>
</dbReference>
<dbReference type="Gene3D" id="2.160.20.20">
    <property type="match status" value="1"/>
</dbReference>